<evidence type="ECO:0000256" key="1">
    <source>
        <dbReference type="SAM" id="MobiDB-lite"/>
    </source>
</evidence>
<organism evidence="2 3">
    <name type="scientific">Streptomyces flavochromogenes</name>
    <dbReference type="NCBI Taxonomy" id="68199"/>
    <lineage>
        <taxon>Bacteria</taxon>
        <taxon>Bacillati</taxon>
        <taxon>Actinomycetota</taxon>
        <taxon>Actinomycetes</taxon>
        <taxon>Kitasatosporales</taxon>
        <taxon>Streptomycetaceae</taxon>
        <taxon>Streptomyces</taxon>
    </lineage>
</organism>
<gene>
    <name evidence="2" type="ORF">ACFY8C_18470</name>
</gene>
<dbReference type="EMBL" id="JBIBDZ010000005">
    <property type="protein sequence ID" value="MFF5920303.1"/>
    <property type="molecule type" value="Genomic_DNA"/>
</dbReference>
<feature type="region of interest" description="Disordered" evidence="1">
    <location>
        <begin position="1"/>
        <end position="137"/>
    </location>
</feature>
<comment type="caution">
    <text evidence="2">The sequence shown here is derived from an EMBL/GenBank/DDBJ whole genome shotgun (WGS) entry which is preliminary data.</text>
</comment>
<evidence type="ECO:0000313" key="2">
    <source>
        <dbReference type="EMBL" id="MFF5920303.1"/>
    </source>
</evidence>
<evidence type="ECO:0000313" key="3">
    <source>
        <dbReference type="Proteomes" id="UP001602370"/>
    </source>
</evidence>
<dbReference type="Proteomes" id="UP001602370">
    <property type="component" value="Unassembled WGS sequence"/>
</dbReference>
<sequence length="137" mass="14437">MAAAEADAQVRTGERDGVVPAVGPGTHHVLDLDESRRPAVGVHEDRRTGGDLGRRRRVGEDGRQFAVAPPRPRTACRRRRRGLLIPAGHGSRRPPGPADAPHDIPLAEATGTGDGGAAGDEPRQDGRGITSAWDEPV</sequence>
<name>A0ABW6XS44_9ACTN</name>
<keyword evidence="3" id="KW-1185">Reference proteome</keyword>
<accession>A0ABW6XS44</accession>
<reference evidence="2 3" key="1">
    <citation type="submission" date="2024-10" db="EMBL/GenBank/DDBJ databases">
        <title>The Natural Products Discovery Center: Release of the First 8490 Sequenced Strains for Exploring Actinobacteria Biosynthetic Diversity.</title>
        <authorList>
            <person name="Kalkreuter E."/>
            <person name="Kautsar S.A."/>
            <person name="Yang D."/>
            <person name="Bader C.D."/>
            <person name="Teijaro C.N."/>
            <person name="Fluegel L."/>
            <person name="Davis C.M."/>
            <person name="Simpson J.R."/>
            <person name="Lauterbach L."/>
            <person name="Steele A.D."/>
            <person name="Gui C."/>
            <person name="Meng S."/>
            <person name="Li G."/>
            <person name="Viehrig K."/>
            <person name="Ye F."/>
            <person name="Su P."/>
            <person name="Kiefer A.F."/>
            <person name="Nichols A."/>
            <person name="Cepeda A.J."/>
            <person name="Yan W."/>
            <person name="Fan B."/>
            <person name="Jiang Y."/>
            <person name="Adhikari A."/>
            <person name="Zheng C.-J."/>
            <person name="Schuster L."/>
            <person name="Cowan T.M."/>
            <person name="Smanski M.J."/>
            <person name="Chevrette M.G."/>
            <person name="De Carvalho L.P.S."/>
            <person name="Shen B."/>
        </authorList>
    </citation>
    <scope>NUCLEOTIDE SEQUENCE [LARGE SCALE GENOMIC DNA]</scope>
    <source>
        <strain evidence="2 3">NPDC012605</strain>
    </source>
</reference>
<dbReference type="RefSeq" id="WP_388307944.1">
    <property type="nucleotide sequence ID" value="NZ_JBIBDZ010000005.1"/>
</dbReference>
<feature type="compositionally biased region" description="Basic and acidic residues" evidence="1">
    <location>
        <begin position="28"/>
        <end position="63"/>
    </location>
</feature>
<proteinExistence type="predicted"/>
<protein>
    <submittedName>
        <fullName evidence="2">Uncharacterized protein</fullName>
    </submittedName>
</protein>